<evidence type="ECO:0000256" key="1">
    <source>
        <dbReference type="SAM" id="MobiDB-lite"/>
    </source>
</evidence>
<feature type="region of interest" description="Disordered" evidence="1">
    <location>
        <begin position="272"/>
        <end position="293"/>
    </location>
</feature>
<dbReference type="InterPro" id="IPR029058">
    <property type="entry name" value="AB_hydrolase_fold"/>
</dbReference>
<proteinExistence type="predicted"/>
<dbReference type="HOGENOM" id="CLU_951146_0_0_1"/>
<dbReference type="Gene3D" id="3.40.50.1820">
    <property type="entry name" value="alpha/beta hydrolase"/>
    <property type="match status" value="1"/>
</dbReference>
<dbReference type="Proteomes" id="UP000006038">
    <property type="component" value="Unassembled WGS sequence"/>
</dbReference>
<sequence>MAPPPATKYFWGDSPEPDEYYASLGLRHAEAYYQSPRGRLFTHSFHPLSASHDGDVRGVVFMTHGYGSDSSWMFQSFAISYARWGYAVFCADLLGHGRSEGVRGYLGDMESVAAAALSFFLSVRKSGAYASLPAFLLGESMGGAAAMLAYLRSPPDAGWTGLILSAPLLVIPDDMYPSRVRLFLYGLLFGLADTWAVMPDKKMVGKSIRNPEKMRVTRGGRGAAAGGDDEGARPRDGAAAGQLRGGDGAVPGGARHRRWGDLAGGFQDAVRARGQRGQELDPLRRDVPLAHPG</sequence>
<dbReference type="Pfam" id="PF12146">
    <property type="entry name" value="Hydrolase_4"/>
    <property type="match status" value="1"/>
</dbReference>
<evidence type="ECO:0000313" key="4">
    <source>
        <dbReference type="Proteomes" id="UP000006038"/>
    </source>
</evidence>
<name>J3LAS7_ORYBR</name>
<keyword evidence="4" id="KW-1185">Reference proteome</keyword>
<reference evidence="3" key="1">
    <citation type="submission" date="2013-04" db="UniProtKB">
        <authorList>
            <consortium name="EnsemblPlants"/>
        </authorList>
    </citation>
    <scope>IDENTIFICATION</scope>
</reference>
<organism evidence="3">
    <name type="scientific">Oryza brachyantha</name>
    <name type="common">malo sina</name>
    <dbReference type="NCBI Taxonomy" id="4533"/>
    <lineage>
        <taxon>Eukaryota</taxon>
        <taxon>Viridiplantae</taxon>
        <taxon>Streptophyta</taxon>
        <taxon>Embryophyta</taxon>
        <taxon>Tracheophyta</taxon>
        <taxon>Spermatophyta</taxon>
        <taxon>Magnoliopsida</taxon>
        <taxon>Liliopsida</taxon>
        <taxon>Poales</taxon>
        <taxon>Poaceae</taxon>
        <taxon>BOP clade</taxon>
        <taxon>Oryzoideae</taxon>
        <taxon>Oryzeae</taxon>
        <taxon>Oryzinae</taxon>
        <taxon>Oryza</taxon>
    </lineage>
</organism>
<dbReference type="InterPro" id="IPR051044">
    <property type="entry name" value="MAG_DAG_Lipase"/>
</dbReference>
<dbReference type="SUPFAM" id="SSF53474">
    <property type="entry name" value="alpha/beta-Hydrolases"/>
    <property type="match status" value="1"/>
</dbReference>
<feature type="compositionally biased region" description="Basic and acidic residues" evidence="1">
    <location>
        <begin position="276"/>
        <end position="293"/>
    </location>
</feature>
<feature type="region of interest" description="Disordered" evidence="1">
    <location>
        <begin position="210"/>
        <end position="260"/>
    </location>
</feature>
<dbReference type="eggNOG" id="KOG1455">
    <property type="taxonomic scope" value="Eukaryota"/>
</dbReference>
<dbReference type="PANTHER" id="PTHR11614">
    <property type="entry name" value="PHOSPHOLIPASE-RELATED"/>
    <property type="match status" value="1"/>
</dbReference>
<protein>
    <recommendedName>
        <fullName evidence="2">Serine aminopeptidase S33 domain-containing protein</fullName>
    </recommendedName>
</protein>
<accession>J3LAS7</accession>
<dbReference type="STRING" id="4533.J3LAS7"/>
<dbReference type="InterPro" id="IPR022742">
    <property type="entry name" value="Hydrolase_4"/>
</dbReference>
<dbReference type="EnsemblPlants" id="OB02G17440.1">
    <property type="protein sequence ID" value="OB02G17440.1"/>
    <property type="gene ID" value="OB02G17440"/>
</dbReference>
<evidence type="ECO:0000259" key="2">
    <source>
        <dbReference type="Pfam" id="PF12146"/>
    </source>
</evidence>
<evidence type="ECO:0000313" key="3">
    <source>
        <dbReference type="EnsemblPlants" id="OB02G17440.1"/>
    </source>
</evidence>
<dbReference type="AlphaFoldDB" id="J3LAS7"/>
<dbReference type="Gramene" id="OB02G17440.1">
    <property type="protein sequence ID" value="OB02G17440.1"/>
    <property type="gene ID" value="OB02G17440"/>
</dbReference>
<feature type="domain" description="Serine aminopeptidase S33" evidence="2">
    <location>
        <begin position="55"/>
        <end position="215"/>
    </location>
</feature>